<evidence type="ECO:0000256" key="1">
    <source>
        <dbReference type="ARBA" id="ARBA00001971"/>
    </source>
</evidence>
<dbReference type="PRINTS" id="PR00463">
    <property type="entry name" value="EP450I"/>
</dbReference>
<dbReference type="InterPro" id="IPR002401">
    <property type="entry name" value="Cyt_P450_E_grp-I"/>
</dbReference>
<comment type="cofactor">
    <cofactor evidence="1">
        <name>heme</name>
        <dbReference type="ChEBI" id="CHEBI:30413"/>
    </cofactor>
</comment>
<comment type="similarity">
    <text evidence="3">Belongs to the cytochrome P450 family.</text>
</comment>
<dbReference type="InterPro" id="IPR036396">
    <property type="entry name" value="Cyt_P450_sf"/>
</dbReference>
<keyword evidence="10" id="KW-1185">Reference proteome</keyword>
<dbReference type="PRINTS" id="PR00385">
    <property type="entry name" value="P450"/>
</dbReference>
<keyword evidence="5" id="KW-0560">Oxidoreductase</keyword>
<proteinExistence type="inferred from homology"/>
<keyword evidence="4" id="KW-0479">Metal-binding</keyword>
<keyword evidence="8" id="KW-0472">Membrane</keyword>
<evidence type="ECO:0000256" key="5">
    <source>
        <dbReference type="ARBA" id="ARBA00023002"/>
    </source>
</evidence>
<evidence type="ECO:0000313" key="10">
    <source>
        <dbReference type="Proteomes" id="UP000053800"/>
    </source>
</evidence>
<name>A0ABR5BCF7_CRYGA</name>
<evidence type="ECO:0000256" key="3">
    <source>
        <dbReference type="ARBA" id="ARBA00010617"/>
    </source>
</evidence>
<sequence length="578" mass="64559">MELLKTLHLETSQFFSNCIRPSSVACIALYSFGGITILLFTVYLWLWPFQYATLHFRNLPGPPSDSWFWGVIPTLIKSPPSVPHSMWTDEYGPTIRYRVALGAQRFLTIDPTALNYILSHIDLFPKPSRVRKALSDLLGNGLLTTEGYTHKRQRKALNPSFSPAAIRGMVPIFYDKAYELKTKLLGIISDDETEQASPTPCIKEDEVEGGKKIDVMKYLGKTTLDVIGIVGFSYDFKALSEPHNELSEAYSKMFQASMDANFWDFLRGAIPLVNKLPNKRATEIAARKAVTLRIGKKIVEDKKREVMSAHSEGLEKREDIGDDLLSILIKANMASDVKPEQKLSDEEVLDQITTFMLAGNETSSTALTWILYSLTQHPECQKRLREEVLAVADDRPSLETLNSLPYMDAVIRETLRLNAPAPGTLREAKQDAVIPLSMPVIGRDGKQINSVRINKGTVVFIPILTVNTSPAIWGPDARIFNPNRHLKTSSNSFGGANMHVPGVWGNMLSFLGGARNCIGYKLALAEISTILFVLMRSFEFQELKSKPEVEKKASVVMRPRIKGEESAGLQMPLMVKPL</sequence>
<feature type="transmembrane region" description="Helical" evidence="8">
    <location>
        <begin position="24"/>
        <end position="47"/>
    </location>
</feature>
<gene>
    <name evidence="9" type="ORF">I314_02782</name>
</gene>
<reference evidence="9 10" key="1">
    <citation type="submission" date="2015-01" db="EMBL/GenBank/DDBJ databases">
        <title>The Genome Sequence of Cryptococcus gattii CA1873.</title>
        <authorList>
            <consortium name="The Broad Institute Genomics Platform"/>
            <person name="Cuomo C."/>
            <person name="Litvintseva A."/>
            <person name="Chen Y."/>
            <person name="Heitman J."/>
            <person name="Sun S."/>
            <person name="Springer D."/>
            <person name="Dromer F."/>
            <person name="Young S."/>
            <person name="Zeng Q."/>
            <person name="Gargeya S."/>
            <person name="Abouelleil A."/>
            <person name="Alvarado L."/>
            <person name="Chapman S.B."/>
            <person name="Gainer-Dewar J."/>
            <person name="Goldberg J."/>
            <person name="Griggs A."/>
            <person name="Gujja S."/>
            <person name="Hansen M."/>
            <person name="Howarth C."/>
            <person name="Imamovic A."/>
            <person name="Larimer J."/>
            <person name="Murphy C."/>
            <person name="Naylor J."/>
            <person name="Pearson M."/>
            <person name="Priest M."/>
            <person name="Roberts A."/>
            <person name="Saif S."/>
            <person name="Shea T."/>
            <person name="Sykes S."/>
            <person name="Wortman J."/>
            <person name="Nusbaum C."/>
            <person name="Birren B."/>
        </authorList>
    </citation>
    <scope>NUCLEOTIDE SEQUENCE [LARGE SCALE GENOMIC DNA]</scope>
    <source>
        <strain evidence="9 10">CA1873</strain>
    </source>
</reference>
<dbReference type="Proteomes" id="UP000053800">
    <property type="component" value="Unassembled WGS sequence"/>
</dbReference>
<dbReference type="PANTHER" id="PTHR24305:SF166">
    <property type="entry name" value="CYTOCHROME P450 12A4, MITOCHONDRIAL-RELATED"/>
    <property type="match status" value="1"/>
</dbReference>
<dbReference type="PANTHER" id="PTHR24305">
    <property type="entry name" value="CYTOCHROME P450"/>
    <property type="match status" value="1"/>
</dbReference>
<comment type="pathway">
    <text evidence="2">Secondary metabolite biosynthesis.</text>
</comment>
<protein>
    <submittedName>
        <fullName evidence="9">Cytochrome P450</fullName>
    </submittedName>
</protein>
<dbReference type="Gene3D" id="1.10.630.10">
    <property type="entry name" value="Cytochrome P450"/>
    <property type="match status" value="1"/>
</dbReference>
<evidence type="ECO:0000256" key="6">
    <source>
        <dbReference type="ARBA" id="ARBA00023004"/>
    </source>
</evidence>
<accession>A0ABR5BCF7</accession>
<keyword evidence="4" id="KW-0349">Heme</keyword>
<keyword evidence="6" id="KW-0408">Iron</keyword>
<dbReference type="CDD" id="cd11069">
    <property type="entry name" value="CYP_FUM15-like"/>
    <property type="match status" value="1"/>
</dbReference>
<keyword evidence="8" id="KW-1133">Transmembrane helix</keyword>
<dbReference type="InterPro" id="IPR001128">
    <property type="entry name" value="Cyt_P450"/>
</dbReference>
<organism evidence="9 10">
    <name type="scientific">Cryptococcus bacillisporus CA1873</name>
    <dbReference type="NCBI Taxonomy" id="1296111"/>
    <lineage>
        <taxon>Eukaryota</taxon>
        <taxon>Fungi</taxon>
        <taxon>Dikarya</taxon>
        <taxon>Basidiomycota</taxon>
        <taxon>Agaricomycotina</taxon>
        <taxon>Tremellomycetes</taxon>
        <taxon>Tremellales</taxon>
        <taxon>Cryptococcaceae</taxon>
        <taxon>Cryptococcus</taxon>
        <taxon>Cryptococcus gattii species complex</taxon>
    </lineage>
</organism>
<evidence type="ECO:0000256" key="7">
    <source>
        <dbReference type="ARBA" id="ARBA00023033"/>
    </source>
</evidence>
<dbReference type="Pfam" id="PF00067">
    <property type="entry name" value="p450"/>
    <property type="match status" value="1"/>
</dbReference>
<evidence type="ECO:0000313" key="9">
    <source>
        <dbReference type="EMBL" id="KIR63999.1"/>
    </source>
</evidence>
<evidence type="ECO:0000256" key="8">
    <source>
        <dbReference type="SAM" id="Phobius"/>
    </source>
</evidence>
<keyword evidence="8" id="KW-0812">Transmembrane</keyword>
<dbReference type="SUPFAM" id="SSF48264">
    <property type="entry name" value="Cytochrome P450"/>
    <property type="match status" value="1"/>
</dbReference>
<dbReference type="InterPro" id="IPR050121">
    <property type="entry name" value="Cytochrome_P450_monoxygenase"/>
</dbReference>
<evidence type="ECO:0000256" key="2">
    <source>
        <dbReference type="ARBA" id="ARBA00005179"/>
    </source>
</evidence>
<dbReference type="EMBL" id="KN848894">
    <property type="protein sequence ID" value="KIR63999.1"/>
    <property type="molecule type" value="Genomic_DNA"/>
</dbReference>
<keyword evidence="7" id="KW-0503">Monooxygenase</keyword>
<evidence type="ECO:0000256" key="4">
    <source>
        <dbReference type="ARBA" id="ARBA00022617"/>
    </source>
</evidence>